<dbReference type="EMBL" id="UINC01046278">
    <property type="protein sequence ID" value="SVB54080.1"/>
    <property type="molecule type" value="Genomic_DNA"/>
</dbReference>
<dbReference type="AlphaFoldDB" id="A0A382ETM2"/>
<gene>
    <name evidence="1" type="ORF">METZ01_LOCUS206934</name>
</gene>
<evidence type="ECO:0000313" key="1">
    <source>
        <dbReference type="EMBL" id="SVB54080.1"/>
    </source>
</evidence>
<proteinExistence type="predicted"/>
<reference evidence="1" key="1">
    <citation type="submission" date="2018-05" db="EMBL/GenBank/DDBJ databases">
        <authorList>
            <person name="Lanie J.A."/>
            <person name="Ng W.-L."/>
            <person name="Kazmierczak K.M."/>
            <person name="Andrzejewski T.M."/>
            <person name="Davidsen T.M."/>
            <person name="Wayne K.J."/>
            <person name="Tettelin H."/>
            <person name="Glass J.I."/>
            <person name="Rusch D."/>
            <person name="Podicherti R."/>
            <person name="Tsui H.-C.T."/>
            <person name="Winkler M.E."/>
        </authorList>
    </citation>
    <scope>NUCLEOTIDE SEQUENCE</scope>
</reference>
<name>A0A382ETM2_9ZZZZ</name>
<protein>
    <submittedName>
        <fullName evidence="1">Uncharacterized protein</fullName>
    </submittedName>
</protein>
<accession>A0A382ETM2</accession>
<organism evidence="1">
    <name type="scientific">marine metagenome</name>
    <dbReference type="NCBI Taxonomy" id="408172"/>
    <lineage>
        <taxon>unclassified sequences</taxon>
        <taxon>metagenomes</taxon>
        <taxon>ecological metagenomes</taxon>
    </lineage>
</organism>
<sequence length="72" mass="8080">MLEALPAQIRAGRTEMYPWADWFDGQARLLENGIDFDALPESMRSCAYAAARRHGVKISLRTIGTDIAIQSR</sequence>